<comment type="similarity">
    <text evidence="1">Belongs to the asp23 family.</text>
</comment>
<dbReference type="PANTHER" id="PTHR34297">
    <property type="entry name" value="HYPOTHETICAL CYTOSOLIC PROTEIN-RELATED"/>
    <property type="match status" value="1"/>
</dbReference>
<dbReference type="RefSeq" id="WP_106012342.1">
    <property type="nucleotide sequence ID" value="NZ_CP027226.1"/>
</dbReference>
<proteinExistence type="inferred from homology"/>
<reference evidence="3" key="1">
    <citation type="submission" date="2018-02" db="EMBL/GenBank/DDBJ databases">
        <authorList>
            <person name="Holder M.E."/>
            <person name="Ajami N.J."/>
            <person name="Petrosino J.F."/>
        </authorList>
    </citation>
    <scope>NUCLEOTIDE SEQUENCE [LARGE SCALE GENOMIC DNA]</scope>
    <source>
        <strain evidence="3">CCUG 47711</strain>
    </source>
</reference>
<evidence type="ECO:0000313" key="3">
    <source>
        <dbReference type="Proteomes" id="UP000237947"/>
    </source>
</evidence>
<dbReference type="EMBL" id="CP027226">
    <property type="protein sequence ID" value="AVM42359.1"/>
    <property type="molecule type" value="Genomic_DNA"/>
</dbReference>
<sequence length="135" mass="15123">MPENIRKDKGERSMSLGFIAQYAAEASLNVEGVASLEKSTIATIKEAFGVWHEGQGVEVSFLPNNSELVDINIYPNIFFGFNVPEVAWQIQSSVKADVEKYTGLDVNSVNVYVRDIILSENFKDVSQLEKEFENE</sequence>
<evidence type="ECO:0000313" key="2">
    <source>
        <dbReference type="EMBL" id="AVM42359.1"/>
    </source>
</evidence>
<keyword evidence="3" id="KW-1185">Reference proteome</keyword>
<dbReference type="OrthoDB" id="9793465at2"/>
<accession>A0A2S0KMY9</accession>
<dbReference type="PANTHER" id="PTHR34297:SF1">
    <property type="entry name" value="ASP23_GLS24 FAMILY ENVELOPE STRESS RESPONSE PROTEIN"/>
    <property type="match status" value="1"/>
</dbReference>
<dbReference type="InterPro" id="IPR005531">
    <property type="entry name" value="Asp23"/>
</dbReference>
<evidence type="ECO:0000256" key="1">
    <source>
        <dbReference type="ARBA" id="ARBA00005721"/>
    </source>
</evidence>
<gene>
    <name evidence="2" type="ORF">C5Q98_03560</name>
</gene>
<dbReference type="KEGG" id="fsa:C5Q98_03560"/>
<name>A0A2S0KMY9_9FIRM</name>
<dbReference type="Proteomes" id="UP000237947">
    <property type="component" value="Chromosome"/>
</dbReference>
<organism evidence="2 3">
    <name type="scientific">Fastidiosipila sanguinis</name>
    <dbReference type="NCBI Taxonomy" id="236753"/>
    <lineage>
        <taxon>Bacteria</taxon>
        <taxon>Bacillati</taxon>
        <taxon>Bacillota</taxon>
        <taxon>Clostridia</taxon>
        <taxon>Eubacteriales</taxon>
        <taxon>Oscillospiraceae</taxon>
        <taxon>Fastidiosipila</taxon>
    </lineage>
</organism>
<dbReference type="AlphaFoldDB" id="A0A2S0KMY9"/>
<protein>
    <submittedName>
        <fullName evidence="2">Asp23/Gls24 family envelope stress response protein</fullName>
    </submittedName>
</protein>
<dbReference type="Pfam" id="PF03780">
    <property type="entry name" value="Asp23"/>
    <property type="match status" value="1"/>
</dbReference>